<evidence type="ECO:0000313" key="1">
    <source>
        <dbReference type="EMBL" id="QIT17260.1"/>
    </source>
</evidence>
<dbReference type="Proteomes" id="UP000501692">
    <property type="component" value="Chromosome"/>
</dbReference>
<dbReference type="EMBL" id="CP049806">
    <property type="protein sequence ID" value="QIT17260.1"/>
    <property type="molecule type" value="Genomic_DNA"/>
</dbReference>
<organism evidence="1 2">
    <name type="scientific">Acinetobacter pittii</name>
    <name type="common">Acinetobacter genomosp. 3</name>
    <dbReference type="NCBI Taxonomy" id="48296"/>
    <lineage>
        <taxon>Bacteria</taxon>
        <taxon>Pseudomonadati</taxon>
        <taxon>Pseudomonadota</taxon>
        <taxon>Gammaproteobacteria</taxon>
        <taxon>Moraxellales</taxon>
        <taxon>Moraxellaceae</taxon>
        <taxon>Acinetobacter</taxon>
        <taxon>Acinetobacter calcoaceticus/baumannii complex</taxon>
    </lineage>
</organism>
<proteinExistence type="predicted"/>
<evidence type="ECO:0000313" key="2">
    <source>
        <dbReference type="Proteomes" id="UP000501692"/>
    </source>
</evidence>
<reference evidence="1 2" key="1">
    <citation type="submission" date="2020-03" db="EMBL/GenBank/DDBJ databases">
        <authorList>
            <person name="Zhang L."/>
            <person name="Han X."/>
            <person name="Chen Y."/>
            <person name="Yu Y."/>
        </authorList>
    </citation>
    <scope>NUCLEOTIDE SEQUENCE [LARGE SCALE GENOMIC DNA]</scope>
    <source>
        <strain evidence="1 2">A1254</strain>
    </source>
</reference>
<gene>
    <name evidence="1" type="ORF">G8E09_05785</name>
</gene>
<protein>
    <submittedName>
        <fullName evidence="1">Uncharacterized protein</fullName>
    </submittedName>
</protein>
<name>A0A6H0FSF9_ACIPI</name>
<accession>A0A6H0FSF9</accession>
<sequence>MDYKFTYIDTMKALNSWAKNELINKSIKNDESHDVDYFIQFLNYKNKLVSQKPRKVTFSKSFNVPKEFKKGLDNLAKRLRKGENVNPYLSKASLDASKSDGLLDSFGVKHFHLGTVIKKGFIERTGPIALAFINENEVFFIKITQHGHGLGLIWADPDILEIIHRNRPDLIRPSKVTMMRASNAIKSAKDIKTFRDINVNSIIELKDGTQYGQHKNGQSSANFKIAHTFSFINLCKFLEKEIRLNQIAFELNYERKISKIEFTIQKLDDNEIIGMMRVFLLNNESYLIEIPLIKSSIKVPTKIRT</sequence>
<dbReference type="RefSeq" id="WP_167563245.1">
    <property type="nucleotide sequence ID" value="NZ_CP049806.1"/>
</dbReference>
<dbReference type="AlphaFoldDB" id="A0A6H0FSF9"/>